<dbReference type="PANTHER" id="PTHR21015:SF22">
    <property type="entry name" value="GLYCOSYLTRANSFERASE"/>
    <property type="match status" value="1"/>
</dbReference>
<dbReference type="CDD" id="cd03785">
    <property type="entry name" value="GT28_MurG"/>
    <property type="match status" value="1"/>
</dbReference>
<name>A0ABQ2GWL1_9DEIO</name>
<evidence type="ECO:0000256" key="9">
    <source>
        <dbReference type="ARBA" id="ARBA00023316"/>
    </source>
</evidence>
<dbReference type="SUPFAM" id="SSF53756">
    <property type="entry name" value="UDP-Glycosyltransferase/glycogen phosphorylase"/>
    <property type="match status" value="2"/>
</dbReference>
<evidence type="ECO:0000256" key="2">
    <source>
        <dbReference type="ARBA" id="ARBA00022618"/>
    </source>
</evidence>
<protein>
    <recommendedName>
        <fullName evidence="10">UDP-N-acetylglucosamine--N-acetylmuramyl-(pentapeptide) pyrophosphoryl-undecaprenol N-acetylglucosamine transferase</fullName>
        <ecNumber evidence="10">2.4.1.227</ecNumber>
    </recommendedName>
    <alternativeName>
        <fullName evidence="10">Undecaprenyl-PP-MurNAc-pentapeptide-UDPGlcNAc GlcNAc transferase</fullName>
    </alternativeName>
</protein>
<feature type="binding site" evidence="10">
    <location>
        <position position="164"/>
    </location>
    <ligand>
        <name>UDP-N-acetyl-alpha-D-glucosamine</name>
        <dbReference type="ChEBI" id="CHEBI:57705"/>
    </ligand>
</feature>
<keyword evidence="3 10" id="KW-0328">Glycosyltransferase</keyword>
<evidence type="ECO:0000259" key="11">
    <source>
        <dbReference type="Pfam" id="PF03033"/>
    </source>
</evidence>
<sequence>MSLVVMATGGTGGHIYPAVATARELIARGHAALILGQRGGMEERIAAEAGLLFQGVDAGKLARSGQGRPDPRELIRAGQGVAQARTLLARLRPGAVVGFGGFASLPGVLAAQSLRIPTVLHEQNARLGLTQRLAAGRAVAIGTAYEQVLGLDPRKATLVGMPVREQRADRGQALARLKLKSGPLTVLVMGGSQGSLFLNRTVPGALRGVLGDAGRVPAMRPNQVLSAGAHGGPPHIDLNFDMDVPDHGAVPVGRDVQVLHATGPRWLPEVIPRVRELDWYHVTGYVDAVDAWAVADLAITRAGTSTLAEAAFHGVPLVTVPLPESAENHQWHNARRVQEAGAGRLVEQQHAEMDLGAAVLECAAPDTRAAMHDAALRRSQVGAAGRFADLIEQHLR</sequence>
<organism evidence="13 14">
    <name type="scientific">Deinococcus aerophilus</name>
    <dbReference type="NCBI Taxonomy" id="522488"/>
    <lineage>
        <taxon>Bacteria</taxon>
        <taxon>Thermotogati</taxon>
        <taxon>Deinococcota</taxon>
        <taxon>Deinococci</taxon>
        <taxon>Deinococcales</taxon>
        <taxon>Deinococcaceae</taxon>
        <taxon>Deinococcus</taxon>
    </lineage>
</organism>
<dbReference type="GO" id="GO:0016740">
    <property type="term" value="F:transferase activity"/>
    <property type="evidence" value="ECO:0007669"/>
    <property type="project" value="UniProtKB-KW"/>
</dbReference>
<feature type="binding site" evidence="10">
    <location>
        <position position="124"/>
    </location>
    <ligand>
        <name>UDP-N-acetyl-alpha-D-glucosamine</name>
        <dbReference type="ChEBI" id="CHEBI:57705"/>
    </ligand>
</feature>
<comment type="pathway">
    <text evidence="10">Cell wall biogenesis; peptidoglycan biosynthesis.</text>
</comment>
<comment type="caution">
    <text evidence="10">Lacks conserved residue(s) required for the propagation of feature annotation.</text>
</comment>
<comment type="similarity">
    <text evidence="10">Belongs to the glycosyltransferase 28 family. MurG subfamily.</text>
</comment>
<keyword evidence="2 10" id="KW-0132">Cell division</keyword>
<evidence type="ECO:0000313" key="14">
    <source>
        <dbReference type="Proteomes" id="UP000661918"/>
    </source>
</evidence>
<dbReference type="Proteomes" id="UP000661918">
    <property type="component" value="Unassembled WGS sequence"/>
</dbReference>
<dbReference type="InterPro" id="IPR006009">
    <property type="entry name" value="GlcNAc_MurG"/>
</dbReference>
<dbReference type="PANTHER" id="PTHR21015">
    <property type="entry name" value="UDP-N-ACETYLGLUCOSAMINE--N-ACETYLMURAMYL-(PENTAPEPTIDE) PYROPHOSPHORYL-UNDECAPRENOL N-ACETYLGLUCOSAMINE TRANSFERASE 1"/>
    <property type="match status" value="1"/>
</dbReference>
<evidence type="ECO:0000256" key="5">
    <source>
        <dbReference type="ARBA" id="ARBA00022960"/>
    </source>
</evidence>
<keyword evidence="9 10" id="KW-0961">Cell wall biogenesis/degradation</keyword>
<proteinExistence type="inferred from homology"/>
<keyword evidence="8 10" id="KW-0131">Cell cycle</keyword>
<comment type="subcellular location">
    <subcellularLocation>
        <location evidence="10">Cell membrane</location>
        <topology evidence="10">Peripheral membrane protein</topology>
        <orientation evidence="10">Cytoplasmic side</orientation>
    </subcellularLocation>
</comment>
<evidence type="ECO:0000256" key="1">
    <source>
        <dbReference type="ARBA" id="ARBA00022475"/>
    </source>
</evidence>
<keyword evidence="14" id="KW-1185">Reference proteome</keyword>
<comment type="function">
    <text evidence="10">Cell wall formation. Catalyzes the transfer of a GlcNAc subunit on undecaprenyl-pyrophosphoryl-MurNAc-pentapeptide (lipid intermediate I) to form undecaprenyl-pyrophosphoryl-MurNAc-(pentapeptide)GlcNAc (lipid intermediate II).</text>
</comment>
<feature type="binding site" evidence="10">
    <location>
        <position position="330"/>
    </location>
    <ligand>
        <name>UDP-N-acetyl-alpha-D-glucosamine</name>
        <dbReference type="ChEBI" id="CHEBI:57705"/>
    </ligand>
</feature>
<dbReference type="Pfam" id="PF04101">
    <property type="entry name" value="Glyco_tran_28_C"/>
    <property type="match status" value="1"/>
</dbReference>
<keyword evidence="6 10" id="KW-0573">Peptidoglycan synthesis</keyword>
<evidence type="ECO:0000256" key="10">
    <source>
        <dbReference type="HAMAP-Rule" id="MF_00033"/>
    </source>
</evidence>
<evidence type="ECO:0000256" key="8">
    <source>
        <dbReference type="ARBA" id="ARBA00023306"/>
    </source>
</evidence>
<dbReference type="Pfam" id="PF03033">
    <property type="entry name" value="Glyco_transf_28"/>
    <property type="match status" value="1"/>
</dbReference>
<keyword evidence="5 10" id="KW-0133">Cell shape</keyword>
<accession>A0ABQ2GWL1</accession>
<dbReference type="InterPro" id="IPR004276">
    <property type="entry name" value="GlycoTrans_28_N"/>
</dbReference>
<evidence type="ECO:0000256" key="7">
    <source>
        <dbReference type="ARBA" id="ARBA00023136"/>
    </source>
</evidence>
<dbReference type="NCBIfam" id="TIGR01133">
    <property type="entry name" value="murG"/>
    <property type="match status" value="1"/>
</dbReference>
<comment type="catalytic activity">
    <reaction evidence="10">
        <text>di-trans,octa-cis-undecaprenyl diphospho-N-acetyl-alpha-D-muramoyl-L-alanyl-D-glutamyl-meso-2,6-diaminopimeloyl-D-alanyl-D-alanine + UDP-N-acetyl-alpha-D-glucosamine = di-trans,octa-cis-undecaprenyl diphospho-[N-acetyl-alpha-D-glucosaminyl-(1-&gt;4)]-N-acetyl-alpha-D-muramoyl-L-alanyl-D-glutamyl-meso-2,6-diaminopimeloyl-D-alanyl-D-alanine + UDP + H(+)</text>
        <dbReference type="Rhea" id="RHEA:31227"/>
        <dbReference type="ChEBI" id="CHEBI:15378"/>
        <dbReference type="ChEBI" id="CHEBI:57705"/>
        <dbReference type="ChEBI" id="CHEBI:58223"/>
        <dbReference type="ChEBI" id="CHEBI:61387"/>
        <dbReference type="ChEBI" id="CHEBI:61388"/>
        <dbReference type="EC" id="2.4.1.227"/>
    </reaction>
</comment>
<evidence type="ECO:0000256" key="4">
    <source>
        <dbReference type="ARBA" id="ARBA00022679"/>
    </source>
</evidence>
<evidence type="ECO:0000256" key="3">
    <source>
        <dbReference type="ARBA" id="ARBA00022676"/>
    </source>
</evidence>
<evidence type="ECO:0000259" key="12">
    <source>
        <dbReference type="Pfam" id="PF04101"/>
    </source>
</evidence>
<keyword evidence="7 10" id="KW-0472">Membrane</keyword>
<feature type="domain" description="Glycosyltransferase family 28 N-terminal" evidence="11">
    <location>
        <begin position="4"/>
        <end position="140"/>
    </location>
</feature>
<reference evidence="14" key="1">
    <citation type="journal article" date="2019" name="Int. J. Syst. Evol. Microbiol.">
        <title>The Global Catalogue of Microorganisms (GCM) 10K type strain sequencing project: providing services to taxonomists for standard genome sequencing and annotation.</title>
        <authorList>
            <consortium name="The Broad Institute Genomics Platform"/>
            <consortium name="The Broad Institute Genome Sequencing Center for Infectious Disease"/>
            <person name="Wu L."/>
            <person name="Ma J."/>
        </authorList>
    </citation>
    <scope>NUCLEOTIDE SEQUENCE [LARGE SCALE GENOMIC DNA]</scope>
    <source>
        <strain evidence="14">JCM 15443</strain>
    </source>
</reference>
<feature type="binding site" evidence="10">
    <location>
        <begin position="11"/>
        <end position="13"/>
    </location>
    <ligand>
        <name>UDP-N-acetyl-alpha-D-glucosamine</name>
        <dbReference type="ChEBI" id="CHEBI:57705"/>
    </ligand>
</feature>
<dbReference type="Gene3D" id="3.40.50.2000">
    <property type="entry name" value="Glycogen Phosphorylase B"/>
    <property type="match status" value="3"/>
</dbReference>
<gene>
    <name evidence="10 13" type="primary">murG</name>
    <name evidence="13" type="ORF">GCM10010841_24700</name>
</gene>
<dbReference type="EC" id="2.4.1.227" evidence="10"/>
<feature type="domain" description="Glycosyl transferase family 28 C-terminal" evidence="12">
    <location>
        <begin position="185"/>
        <end position="376"/>
    </location>
</feature>
<dbReference type="RefSeq" id="WP_188904673.1">
    <property type="nucleotide sequence ID" value="NZ_BMOM01000022.1"/>
</dbReference>
<keyword evidence="1 10" id="KW-1003">Cell membrane</keyword>
<dbReference type="EMBL" id="BMOM01000022">
    <property type="protein sequence ID" value="GGM15296.1"/>
    <property type="molecule type" value="Genomic_DNA"/>
</dbReference>
<comment type="caution">
    <text evidence="13">The sequence shown here is derived from an EMBL/GenBank/DDBJ whole genome shotgun (WGS) entry which is preliminary data.</text>
</comment>
<feature type="binding site" evidence="10">
    <location>
        <position position="192"/>
    </location>
    <ligand>
        <name>UDP-N-acetyl-alpha-D-glucosamine</name>
        <dbReference type="ChEBI" id="CHEBI:57705"/>
    </ligand>
</feature>
<dbReference type="InterPro" id="IPR007235">
    <property type="entry name" value="Glyco_trans_28_C"/>
</dbReference>
<dbReference type="HAMAP" id="MF_00033">
    <property type="entry name" value="MurG"/>
    <property type="match status" value="1"/>
</dbReference>
<keyword evidence="4 10" id="KW-0808">Transferase</keyword>
<evidence type="ECO:0000256" key="6">
    <source>
        <dbReference type="ARBA" id="ARBA00022984"/>
    </source>
</evidence>
<evidence type="ECO:0000313" key="13">
    <source>
        <dbReference type="EMBL" id="GGM15296.1"/>
    </source>
</evidence>